<keyword evidence="4 5" id="KW-0720">Serine protease</keyword>
<dbReference type="AlphaFoldDB" id="A0A4Q2D520"/>
<dbReference type="FunFam" id="3.40.50.200:FF:000014">
    <property type="entry name" value="Proteinase K"/>
    <property type="match status" value="1"/>
</dbReference>
<evidence type="ECO:0000256" key="4">
    <source>
        <dbReference type="ARBA" id="ARBA00022825"/>
    </source>
</evidence>
<feature type="active site" description="Charge relay system" evidence="5">
    <location>
        <position position="351"/>
    </location>
</feature>
<gene>
    <name evidence="9" type="ORF">EST38_g11344</name>
</gene>
<feature type="active site" description="Charge relay system" evidence="5">
    <location>
        <position position="166"/>
    </location>
</feature>
<keyword evidence="7" id="KW-0732">Signal</keyword>
<keyword evidence="2 5" id="KW-0645">Protease</keyword>
<dbReference type="InterPro" id="IPR037045">
    <property type="entry name" value="S8pro/Inhibitor_I9_sf"/>
</dbReference>
<evidence type="ECO:0000256" key="7">
    <source>
        <dbReference type="SAM" id="SignalP"/>
    </source>
</evidence>
<dbReference type="PROSITE" id="PS51892">
    <property type="entry name" value="SUBTILASE"/>
    <property type="match status" value="1"/>
</dbReference>
<dbReference type="PRINTS" id="PR00723">
    <property type="entry name" value="SUBTILISIN"/>
</dbReference>
<proteinExistence type="inferred from homology"/>
<dbReference type="InterPro" id="IPR015500">
    <property type="entry name" value="Peptidase_S8_subtilisin-rel"/>
</dbReference>
<dbReference type="InterPro" id="IPR022398">
    <property type="entry name" value="Peptidase_S8_His-AS"/>
</dbReference>
<dbReference type="Gene3D" id="3.40.50.200">
    <property type="entry name" value="Peptidase S8/S53 domain"/>
    <property type="match status" value="1"/>
</dbReference>
<evidence type="ECO:0000256" key="6">
    <source>
        <dbReference type="RuleBase" id="RU003355"/>
    </source>
</evidence>
<evidence type="ECO:0000256" key="1">
    <source>
        <dbReference type="ARBA" id="ARBA00011073"/>
    </source>
</evidence>
<dbReference type="CDD" id="cd04077">
    <property type="entry name" value="Peptidases_S8_PCSK9_ProteinaseK_like"/>
    <property type="match status" value="1"/>
</dbReference>
<dbReference type="GO" id="GO:0004252">
    <property type="term" value="F:serine-type endopeptidase activity"/>
    <property type="evidence" value="ECO:0007669"/>
    <property type="project" value="UniProtKB-UniRule"/>
</dbReference>
<evidence type="ECO:0000259" key="8">
    <source>
        <dbReference type="Pfam" id="PF00082"/>
    </source>
</evidence>
<dbReference type="GO" id="GO:0005615">
    <property type="term" value="C:extracellular space"/>
    <property type="evidence" value="ECO:0007669"/>
    <property type="project" value="TreeGrafter"/>
</dbReference>
<evidence type="ECO:0000313" key="9">
    <source>
        <dbReference type="EMBL" id="RXW14507.1"/>
    </source>
</evidence>
<dbReference type="InterPro" id="IPR023827">
    <property type="entry name" value="Peptidase_S8_Asp-AS"/>
</dbReference>
<evidence type="ECO:0000313" key="10">
    <source>
        <dbReference type="Proteomes" id="UP000290288"/>
    </source>
</evidence>
<protein>
    <recommendedName>
        <fullName evidence="8">Peptidase S8/S53 domain-containing protein</fullName>
    </recommendedName>
</protein>
<dbReference type="STRING" id="2316362.A0A4Q2D520"/>
<reference evidence="9 10" key="1">
    <citation type="submission" date="2019-01" db="EMBL/GenBank/DDBJ databases">
        <title>Draft genome sequence of Psathyrella aberdarensis IHI B618.</title>
        <authorList>
            <person name="Buettner E."/>
            <person name="Kellner H."/>
        </authorList>
    </citation>
    <scope>NUCLEOTIDE SEQUENCE [LARGE SCALE GENOMIC DNA]</scope>
    <source>
        <strain evidence="9 10">IHI B618</strain>
    </source>
</reference>
<dbReference type="InterPro" id="IPR034193">
    <property type="entry name" value="PCSK9_ProteinaseK-like"/>
</dbReference>
<dbReference type="PANTHER" id="PTHR43806:SF58">
    <property type="entry name" value="ALKALINE PROTEASE 1-RELATED"/>
    <property type="match status" value="1"/>
</dbReference>
<dbReference type="Pfam" id="PF00082">
    <property type="entry name" value="Peptidase_S8"/>
    <property type="match status" value="1"/>
</dbReference>
<dbReference type="Proteomes" id="UP000290288">
    <property type="component" value="Unassembled WGS sequence"/>
</dbReference>
<sequence length="404" mass="41477">MRFFNSLVALLSVSLAGVVLSSPVSLKSVERFQGETTGKYIVKFKAGVSRRKWVNRLKSGPSAVEWDLINGIAAVVDEDELNELRASGDVESITEDGIMHAWATQTNAPWGLQRITQAGALSSTNTAFVDVRCSMYMCNSQLFSGLNYNFTYDDSAGQGVDIYIVDTGVLVTHSQFGGRARWGTSYVGGTTDGHGHGTHCAGTAAGSQFGVAKRANIIAVQVLNSSGSGSTSGIISGLNWVLSQARASGRPSIASLSLGGSAATSLDNAVASLTSAGVHVVVAAGNSNANAGSYSPARAPSAITVGSSTIADARSSFSNYGAVVDVFAPGSNVISAWIGSNTATNSISGTSMATPHVAGLAAYLISKEGNVSPAALETKIKNLSTKNALTGIPSGTANNLIRLT</sequence>
<evidence type="ECO:0000256" key="3">
    <source>
        <dbReference type="ARBA" id="ARBA00022801"/>
    </source>
</evidence>
<dbReference type="Gene3D" id="3.30.70.80">
    <property type="entry name" value="Peptidase S8 propeptide/proteinase inhibitor I9"/>
    <property type="match status" value="1"/>
</dbReference>
<keyword evidence="10" id="KW-1185">Reference proteome</keyword>
<dbReference type="EMBL" id="SDEE01000691">
    <property type="protein sequence ID" value="RXW14507.1"/>
    <property type="molecule type" value="Genomic_DNA"/>
</dbReference>
<dbReference type="PROSITE" id="PS00137">
    <property type="entry name" value="SUBTILASE_HIS"/>
    <property type="match status" value="1"/>
</dbReference>
<feature type="signal peptide" evidence="7">
    <location>
        <begin position="1"/>
        <end position="21"/>
    </location>
</feature>
<dbReference type="SUPFAM" id="SSF54897">
    <property type="entry name" value="Protease propeptides/inhibitors"/>
    <property type="match status" value="1"/>
</dbReference>
<dbReference type="PROSITE" id="PS00136">
    <property type="entry name" value="SUBTILASE_ASP"/>
    <property type="match status" value="1"/>
</dbReference>
<dbReference type="SUPFAM" id="SSF52743">
    <property type="entry name" value="Subtilisin-like"/>
    <property type="match status" value="1"/>
</dbReference>
<dbReference type="InterPro" id="IPR036852">
    <property type="entry name" value="Peptidase_S8/S53_dom_sf"/>
</dbReference>
<dbReference type="InterPro" id="IPR000209">
    <property type="entry name" value="Peptidase_S8/S53_dom"/>
</dbReference>
<dbReference type="GO" id="GO:0006508">
    <property type="term" value="P:proteolysis"/>
    <property type="evidence" value="ECO:0007669"/>
    <property type="project" value="UniProtKB-KW"/>
</dbReference>
<keyword evidence="3 5" id="KW-0378">Hydrolase</keyword>
<feature type="chain" id="PRO_5020961603" description="Peptidase S8/S53 domain-containing protein" evidence="7">
    <location>
        <begin position="22"/>
        <end position="404"/>
    </location>
</feature>
<comment type="caution">
    <text evidence="9">The sequence shown here is derived from an EMBL/GenBank/DDBJ whole genome shotgun (WGS) entry which is preliminary data.</text>
</comment>
<evidence type="ECO:0000256" key="2">
    <source>
        <dbReference type="ARBA" id="ARBA00022670"/>
    </source>
</evidence>
<dbReference type="InterPro" id="IPR050131">
    <property type="entry name" value="Peptidase_S8_subtilisin-like"/>
</dbReference>
<organism evidence="9 10">
    <name type="scientific">Candolleomyces aberdarensis</name>
    <dbReference type="NCBI Taxonomy" id="2316362"/>
    <lineage>
        <taxon>Eukaryota</taxon>
        <taxon>Fungi</taxon>
        <taxon>Dikarya</taxon>
        <taxon>Basidiomycota</taxon>
        <taxon>Agaricomycotina</taxon>
        <taxon>Agaricomycetes</taxon>
        <taxon>Agaricomycetidae</taxon>
        <taxon>Agaricales</taxon>
        <taxon>Agaricineae</taxon>
        <taxon>Psathyrellaceae</taxon>
        <taxon>Candolleomyces</taxon>
    </lineage>
</organism>
<feature type="active site" description="Charge relay system" evidence="5">
    <location>
        <position position="196"/>
    </location>
</feature>
<dbReference type="InterPro" id="IPR023828">
    <property type="entry name" value="Peptidase_S8_Ser-AS"/>
</dbReference>
<feature type="domain" description="Peptidase S8/S53" evidence="8">
    <location>
        <begin position="157"/>
        <end position="389"/>
    </location>
</feature>
<name>A0A4Q2D520_9AGAR</name>
<dbReference type="PANTHER" id="PTHR43806">
    <property type="entry name" value="PEPTIDASE S8"/>
    <property type="match status" value="1"/>
</dbReference>
<accession>A0A4Q2D520</accession>
<dbReference type="PROSITE" id="PS00138">
    <property type="entry name" value="SUBTILASE_SER"/>
    <property type="match status" value="1"/>
</dbReference>
<evidence type="ECO:0000256" key="5">
    <source>
        <dbReference type="PROSITE-ProRule" id="PRU01240"/>
    </source>
</evidence>
<dbReference type="OrthoDB" id="19448at2759"/>
<comment type="similarity">
    <text evidence="1 5 6">Belongs to the peptidase S8 family.</text>
</comment>